<accession>A0A087CEA8</accession>
<comment type="similarity">
    <text evidence="1">Belongs to the C/M/P thioester hydrolase family.</text>
</comment>
<sequence length="450" mass="48215">MSDALVIHIDPVEGPLWLRRRITVDGATPGSMVTLKSTTLRNGIPWSASASYLADAEGRIDLDTQTPGFGDHRSPDAMGLIWAQQPEVDGASFDITTMPAIGEISTTITAREESATGYYDHPQTCASGRMASAVLVQGLREADVSREKLDAEGLHGTVFRPSGSGPYPTVIVMNGSGGGINEIRAAAYAAHGIQAVALGYFRSEGLSPYISNTALEYFEQALDYVQRNLNPLGKPAVNGQSRGGELTLLLGSLYPEKIGALVAYTPSAFICGAQGAADPKEGWSGATWKLDGRPLEHLWHNNAGVTWNPWDGMQPPSRDRNIYIDGLHDRATASSSRIAIEHFTGPVLAVSGADDRLWPAGYSARLAFATLARHGHQSQRLHLDYPYAGHAIGMPFVPSTQIYKRHPVSGIDLSTGGTPQGNAEASADSFAQTCDFLIRSLAQTDTRESR</sequence>
<evidence type="ECO:0000313" key="5">
    <source>
        <dbReference type="EMBL" id="KFI81608.1"/>
    </source>
</evidence>
<dbReference type="InterPro" id="IPR029058">
    <property type="entry name" value="AB_hydrolase_fold"/>
</dbReference>
<feature type="active site" description="Charge relay system" evidence="2">
    <location>
        <position position="241"/>
    </location>
</feature>
<keyword evidence="6" id="KW-1185">Reference proteome</keyword>
<evidence type="ECO:0000259" key="3">
    <source>
        <dbReference type="Pfam" id="PF04775"/>
    </source>
</evidence>
<dbReference type="PIRSF" id="PIRSF016521">
    <property type="entry name" value="Acyl-CoA_hydro"/>
    <property type="match status" value="1"/>
</dbReference>
<dbReference type="OrthoDB" id="4819815at2"/>
<dbReference type="GeneID" id="98299124"/>
<evidence type="ECO:0000313" key="6">
    <source>
        <dbReference type="Proteomes" id="UP000029050"/>
    </source>
</evidence>
<dbReference type="PANTHER" id="PTHR10824:SF4">
    <property type="entry name" value="ACYL-COENZYME A THIOESTERASE 1-LIKE"/>
    <property type="match status" value="1"/>
</dbReference>
<dbReference type="Gene3D" id="3.40.50.1820">
    <property type="entry name" value="alpha/beta hydrolase"/>
    <property type="match status" value="1"/>
</dbReference>
<dbReference type="InterPro" id="IPR006862">
    <property type="entry name" value="Thio_Ohase/aa_AcTrfase"/>
</dbReference>
<name>A0A087CEA8_9BIFI</name>
<reference evidence="5 6" key="1">
    <citation type="submission" date="2014-03" db="EMBL/GenBank/DDBJ databases">
        <title>Genomics of Bifidobacteria.</title>
        <authorList>
            <person name="Ventura M."/>
            <person name="Milani C."/>
            <person name="Lugli G.A."/>
        </authorList>
    </citation>
    <scope>NUCLEOTIDE SEQUENCE [LARGE SCALE GENOMIC DNA]</scope>
    <source>
        <strain evidence="5 6">LMG 21775</strain>
    </source>
</reference>
<dbReference type="GO" id="GO:0006637">
    <property type="term" value="P:acyl-CoA metabolic process"/>
    <property type="evidence" value="ECO:0007669"/>
    <property type="project" value="InterPro"/>
</dbReference>
<dbReference type="GO" id="GO:0006631">
    <property type="term" value="P:fatty acid metabolic process"/>
    <property type="evidence" value="ECO:0007669"/>
    <property type="project" value="TreeGrafter"/>
</dbReference>
<dbReference type="Pfam" id="PF04775">
    <property type="entry name" value="Bile_Hydr_Trans"/>
    <property type="match status" value="1"/>
</dbReference>
<protein>
    <submittedName>
        <fullName evidence="5">Acyl-coenzyme A thioesterase AcoT</fullName>
        <ecNumber evidence="5">3.1.2.2</ecNumber>
    </submittedName>
</protein>
<dbReference type="GO" id="GO:0047617">
    <property type="term" value="F:fatty acyl-CoA hydrolase activity"/>
    <property type="evidence" value="ECO:0007669"/>
    <property type="project" value="TreeGrafter"/>
</dbReference>
<feature type="domain" description="Acyl-CoA thioester hydrolase/bile acid-CoA amino acid N-acetyltransferase" evidence="3">
    <location>
        <begin position="21"/>
        <end position="92"/>
    </location>
</feature>
<proteinExistence type="inferred from homology"/>
<dbReference type="STRING" id="218140.BPSY_2020"/>
<dbReference type="PANTHER" id="PTHR10824">
    <property type="entry name" value="ACYL-COENZYME A THIOESTERASE-RELATED"/>
    <property type="match status" value="1"/>
</dbReference>
<gene>
    <name evidence="5" type="ORF">BPSY_2020</name>
</gene>
<dbReference type="eggNOG" id="COG1073">
    <property type="taxonomic scope" value="Bacteria"/>
</dbReference>
<evidence type="ECO:0000256" key="2">
    <source>
        <dbReference type="PIRSR" id="PIRSR016521-1"/>
    </source>
</evidence>
<dbReference type="Gene3D" id="2.60.40.2240">
    <property type="entry name" value="Acyl-CoA thioester hydrolase/BAAT N-terminal domain"/>
    <property type="match status" value="1"/>
</dbReference>
<dbReference type="EMBL" id="JGZI01000010">
    <property type="protein sequence ID" value="KFI81608.1"/>
    <property type="molecule type" value="Genomic_DNA"/>
</dbReference>
<dbReference type="EC" id="3.1.2.2" evidence="5"/>
<feature type="domain" description="BAAT/Acyl-CoA thioester hydrolase C-terminal" evidence="4">
    <location>
        <begin position="214"/>
        <end position="442"/>
    </location>
</feature>
<evidence type="ECO:0000259" key="4">
    <source>
        <dbReference type="Pfam" id="PF08840"/>
    </source>
</evidence>
<feature type="active site" description="Charge relay system" evidence="2">
    <location>
        <position position="355"/>
    </location>
</feature>
<dbReference type="SUPFAM" id="SSF53474">
    <property type="entry name" value="alpha/beta-Hydrolases"/>
    <property type="match status" value="1"/>
</dbReference>
<organism evidence="5 6">
    <name type="scientific">Bifidobacterium psychraerophilum</name>
    <dbReference type="NCBI Taxonomy" id="218140"/>
    <lineage>
        <taxon>Bacteria</taxon>
        <taxon>Bacillati</taxon>
        <taxon>Actinomycetota</taxon>
        <taxon>Actinomycetes</taxon>
        <taxon>Bifidobacteriales</taxon>
        <taxon>Bifidobacteriaceae</taxon>
        <taxon>Bifidobacterium</taxon>
    </lineage>
</organism>
<dbReference type="Proteomes" id="UP000029050">
    <property type="component" value="Unassembled WGS sequence"/>
</dbReference>
<dbReference type="InterPro" id="IPR016662">
    <property type="entry name" value="Acyl-CoA_thioEstase_long-chain"/>
</dbReference>
<dbReference type="RefSeq" id="WP_033497620.1">
    <property type="nucleotide sequence ID" value="NZ_JGZI01000010.1"/>
</dbReference>
<dbReference type="InterPro" id="IPR014940">
    <property type="entry name" value="BAAT_C"/>
</dbReference>
<feature type="active site" description="Charge relay system" evidence="2">
    <location>
        <position position="390"/>
    </location>
</feature>
<dbReference type="AlphaFoldDB" id="A0A087CEA8"/>
<dbReference type="InterPro" id="IPR042490">
    <property type="entry name" value="Thio_Ohase/BAAT_N"/>
</dbReference>
<evidence type="ECO:0000256" key="1">
    <source>
        <dbReference type="ARBA" id="ARBA00006538"/>
    </source>
</evidence>
<comment type="caution">
    <text evidence="5">The sequence shown here is derived from an EMBL/GenBank/DDBJ whole genome shotgun (WGS) entry which is preliminary data.</text>
</comment>
<dbReference type="Pfam" id="PF08840">
    <property type="entry name" value="BAAT_C"/>
    <property type="match status" value="1"/>
</dbReference>
<keyword evidence="5" id="KW-0378">Hydrolase</keyword>